<feature type="compositionally biased region" description="Basic and acidic residues" evidence="1">
    <location>
        <begin position="123"/>
        <end position="134"/>
    </location>
</feature>
<feature type="region of interest" description="Disordered" evidence="1">
    <location>
        <begin position="123"/>
        <end position="147"/>
    </location>
</feature>
<dbReference type="InterPro" id="IPR000572">
    <property type="entry name" value="OxRdtase_Mopterin-bd_dom"/>
</dbReference>
<dbReference type="SUPFAM" id="SSF56524">
    <property type="entry name" value="Oxidoreductase molybdopterin-binding domain"/>
    <property type="match status" value="1"/>
</dbReference>
<dbReference type="Proteomes" id="UP000466535">
    <property type="component" value="Unassembled WGS sequence"/>
</dbReference>
<dbReference type="InterPro" id="IPR036374">
    <property type="entry name" value="OxRdtase_Mopterin-bd_sf"/>
</dbReference>
<evidence type="ECO:0000259" key="2">
    <source>
        <dbReference type="Pfam" id="PF00174"/>
    </source>
</evidence>
<evidence type="ECO:0000313" key="4">
    <source>
        <dbReference type="Proteomes" id="UP000466535"/>
    </source>
</evidence>
<dbReference type="RefSeq" id="WP_159764133.1">
    <property type="nucleotide sequence ID" value="NZ_WUUT01000003.1"/>
</dbReference>
<dbReference type="OrthoDB" id="271771at2157"/>
<dbReference type="Pfam" id="PF00174">
    <property type="entry name" value="Oxidored_molyb"/>
    <property type="match status" value="1"/>
</dbReference>
<gene>
    <name evidence="3" type="ORF">GRX03_10425</name>
</gene>
<proteinExistence type="predicted"/>
<reference evidence="3 4" key="1">
    <citation type="submission" date="2019-12" db="EMBL/GenBank/DDBJ databases">
        <title>Isolation and characterization of three novel carbon monoxide-oxidizing members of Halobacteria from salione crusts and soils.</title>
        <authorList>
            <person name="Myers M.R."/>
            <person name="King G.M."/>
        </authorList>
    </citation>
    <scope>NUCLEOTIDE SEQUENCE [LARGE SCALE GENOMIC DNA]</scope>
    <source>
        <strain evidence="3 4">WSH3</strain>
    </source>
</reference>
<dbReference type="EMBL" id="WUUT01000003">
    <property type="protein sequence ID" value="MXR52012.1"/>
    <property type="molecule type" value="Genomic_DNA"/>
</dbReference>
<organism evidence="3 4">
    <name type="scientific">Halovenus carboxidivorans</name>
    <dbReference type="NCBI Taxonomy" id="2692199"/>
    <lineage>
        <taxon>Archaea</taxon>
        <taxon>Methanobacteriati</taxon>
        <taxon>Methanobacteriota</taxon>
        <taxon>Stenosarchaea group</taxon>
        <taxon>Halobacteria</taxon>
        <taxon>Halobacteriales</taxon>
        <taxon>Haloarculaceae</taxon>
        <taxon>Halovenus</taxon>
    </lineage>
</organism>
<dbReference type="AlphaFoldDB" id="A0A6B0T9H8"/>
<sequence length="147" mass="15954">MAPTIIGTEELTLPATLDECEEFPVEQRRIPLQCHSGRTIGEQWRGVPVDELVFAAEMPEETTHLLVHGAGGYRMCVEIRDAFDCLLAYECNGEPVGGDVATRLVGPAIDSTHSVKGVQRIEGIHLDSDEHPSELETTGESEGEPSA</sequence>
<evidence type="ECO:0000256" key="1">
    <source>
        <dbReference type="SAM" id="MobiDB-lite"/>
    </source>
</evidence>
<accession>A0A6B0T9H8</accession>
<name>A0A6B0T9H8_9EURY</name>
<comment type="caution">
    <text evidence="3">The sequence shown here is derived from an EMBL/GenBank/DDBJ whole genome shotgun (WGS) entry which is preliminary data.</text>
</comment>
<protein>
    <submittedName>
        <fullName evidence="3">Molybdopterin-dependent oxidoreductase</fullName>
    </submittedName>
</protein>
<keyword evidence="4" id="KW-1185">Reference proteome</keyword>
<evidence type="ECO:0000313" key="3">
    <source>
        <dbReference type="EMBL" id="MXR52012.1"/>
    </source>
</evidence>
<feature type="domain" description="Oxidoreductase molybdopterin-binding" evidence="2">
    <location>
        <begin position="14"/>
        <end position="128"/>
    </location>
</feature>
<feature type="compositionally biased region" description="Acidic residues" evidence="1">
    <location>
        <begin position="137"/>
        <end position="147"/>
    </location>
</feature>
<dbReference type="Gene3D" id="3.90.420.10">
    <property type="entry name" value="Oxidoreductase, molybdopterin-binding domain"/>
    <property type="match status" value="1"/>
</dbReference>